<dbReference type="EMBL" id="SADY01000003">
    <property type="protein sequence ID" value="TQR45121.1"/>
    <property type="molecule type" value="Genomic_DNA"/>
</dbReference>
<dbReference type="RefSeq" id="WP_142544165.1">
    <property type="nucleotide sequence ID" value="NZ_SADY01000003.1"/>
</dbReference>
<sequence>MFTVGNYIYHELPSGDVVVQNQAGIVVINNEQMKDWIKILDTKTNTDLSEEEIRQHFSEYCDQSIEFLLKYKIIQHKIQYSFNVSAVHFFTNNGSVAHNIKQHMSNYLSDFDIDFSIVDSPLGAKNSNLLNIIFLNPYDKKLATEIVAETKKNGNLLLMTYTYNNSFYIDSLYYHEWKKPCHLCHMGHIESQLRTSQFGELTYQNLIDLLYNQEPNFKVETSLDAIDIYSIVTMIFNYLDKLIFRSKGNVLFSNEALEDINYSVMYDLQTKKIAKDISIHWELCDCYE</sequence>
<gene>
    <name evidence="1" type="ORF">C7Y44_12580</name>
</gene>
<name>A0ABY3AR67_PAEPP</name>
<proteinExistence type="predicted"/>
<organism evidence="1 2">
    <name type="scientific">Paenibacillus popilliae</name>
    <name type="common">Bacillus popilliae</name>
    <dbReference type="NCBI Taxonomy" id="78057"/>
    <lineage>
        <taxon>Bacteria</taxon>
        <taxon>Bacillati</taxon>
        <taxon>Bacillota</taxon>
        <taxon>Bacilli</taxon>
        <taxon>Bacillales</taxon>
        <taxon>Paenibacillaceae</taxon>
        <taxon>Paenibacillus</taxon>
    </lineage>
</organism>
<keyword evidence="2" id="KW-1185">Reference proteome</keyword>
<dbReference type="InterPro" id="IPR030956">
    <property type="entry name" value="McbB"/>
</dbReference>
<reference evidence="1 2" key="1">
    <citation type="submission" date="2018-03" db="EMBL/GenBank/DDBJ databases">
        <title>Aerobic endospore-forming bacteria genome sequencing and assembly.</title>
        <authorList>
            <person name="Cavalcante D.A."/>
            <person name="Driks A."/>
            <person name="Putonti C."/>
            <person name="De-Souza M.T."/>
        </authorList>
    </citation>
    <scope>NUCLEOTIDE SEQUENCE [LARGE SCALE GENOMIC DNA]</scope>
    <source>
        <strain evidence="1 2">SDF0028</strain>
    </source>
</reference>
<protein>
    <submittedName>
        <fullName evidence="1">McbB family protein</fullName>
    </submittedName>
</protein>
<evidence type="ECO:0000313" key="2">
    <source>
        <dbReference type="Proteomes" id="UP000316208"/>
    </source>
</evidence>
<evidence type="ECO:0000313" key="1">
    <source>
        <dbReference type="EMBL" id="TQR45121.1"/>
    </source>
</evidence>
<dbReference type="NCBIfam" id="TIGR04424">
    <property type="entry name" value="metallo_McbB"/>
    <property type="match status" value="1"/>
</dbReference>
<comment type="caution">
    <text evidence="1">The sequence shown here is derived from an EMBL/GenBank/DDBJ whole genome shotgun (WGS) entry which is preliminary data.</text>
</comment>
<accession>A0ABY3AR67</accession>
<dbReference type="Proteomes" id="UP000316208">
    <property type="component" value="Unassembled WGS sequence"/>
</dbReference>